<organism evidence="2 3">
    <name type="scientific">Glossina brevipalpis</name>
    <dbReference type="NCBI Taxonomy" id="37001"/>
    <lineage>
        <taxon>Eukaryota</taxon>
        <taxon>Metazoa</taxon>
        <taxon>Ecdysozoa</taxon>
        <taxon>Arthropoda</taxon>
        <taxon>Hexapoda</taxon>
        <taxon>Insecta</taxon>
        <taxon>Pterygota</taxon>
        <taxon>Neoptera</taxon>
        <taxon>Endopterygota</taxon>
        <taxon>Diptera</taxon>
        <taxon>Brachycera</taxon>
        <taxon>Muscomorpha</taxon>
        <taxon>Hippoboscoidea</taxon>
        <taxon>Glossinidae</taxon>
        <taxon>Glossina</taxon>
    </lineage>
</organism>
<feature type="signal peptide" evidence="1">
    <location>
        <begin position="1"/>
        <end position="19"/>
    </location>
</feature>
<proteinExistence type="predicted"/>
<evidence type="ECO:0000256" key="1">
    <source>
        <dbReference type="SAM" id="SignalP"/>
    </source>
</evidence>
<reference evidence="3" key="1">
    <citation type="submission" date="2014-03" db="EMBL/GenBank/DDBJ databases">
        <authorList>
            <person name="Aksoy S."/>
            <person name="Warren W."/>
            <person name="Wilson R.K."/>
        </authorList>
    </citation>
    <scope>NUCLEOTIDE SEQUENCE [LARGE SCALE GENOMIC DNA]</scope>
    <source>
        <strain evidence="3">IAEA</strain>
    </source>
</reference>
<name>A0A1A9WV74_9MUSC</name>
<sequence>MIKFAILWIICYFISNVWSDCILKIPKNKENAPLWQKKIGENWFKIPYISDRLQLQDGEIVNGYCATKFRNIAYDVTVAIHCKSYDRDCSRSPRRRNSLKHRTDFLGEHPMVCDDIEWTINVETNQNNDSQTSWCKPADHQIFDLRTNNLDQNLVLNDLPEATTLSNAVKFLNTTILHIGDGKNPDLYIFAYNSPYAMFFNSSQVKFCSNICNEINWLNYVRSTFDYLKIQHTLQNYFINRQMLVLRL</sequence>
<dbReference type="EnsemblMetazoa" id="GBRI033685-RA">
    <property type="protein sequence ID" value="GBRI033685-PA"/>
    <property type="gene ID" value="GBRI033685"/>
</dbReference>
<dbReference type="VEuPathDB" id="VectorBase:GBRI033685"/>
<dbReference type="Proteomes" id="UP000091820">
    <property type="component" value="Unassembled WGS sequence"/>
</dbReference>
<protein>
    <submittedName>
        <fullName evidence="2">Uncharacterized protein</fullName>
    </submittedName>
</protein>
<keyword evidence="1" id="KW-0732">Signal</keyword>
<accession>A0A1A9WV74</accession>
<keyword evidence="3" id="KW-1185">Reference proteome</keyword>
<dbReference type="AlphaFoldDB" id="A0A1A9WV74"/>
<reference evidence="2" key="2">
    <citation type="submission" date="2020-05" db="UniProtKB">
        <authorList>
            <consortium name="EnsemblMetazoa"/>
        </authorList>
    </citation>
    <scope>IDENTIFICATION</scope>
    <source>
        <strain evidence="2">IAEA</strain>
    </source>
</reference>
<evidence type="ECO:0000313" key="3">
    <source>
        <dbReference type="Proteomes" id="UP000091820"/>
    </source>
</evidence>
<feature type="chain" id="PRO_5008400772" evidence="1">
    <location>
        <begin position="20"/>
        <end position="248"/>
    </location>
</feature>
<evidence type="ECO:0000313" key="2">
    <source>
        <dbReference type="EnsemblMetazoa" id="GBRI033685-PA"/>
    </source>
</evidence>
<dbReference type="STRING" id="37001.A0A1A9WV74"/>